<evidence type="ECO:0000259" key="8">
    <source>
        <dbReference type="PROSITE" id="PS51900"/>
    </source>
</evidence>
<dbReference type="InterPro" id="IPR013762">
    <property type="entry name" value="Integrase-like_cat_sf"/>
</dbReference>
<dbReference type="InterPro" id="IPR011010">
    <property type="entry name" value="DNA_brk_join_enz"/>
</dbReference>
<evidence type="ECO:0000313" key="10">
    <source>
        <dbReference type="Proteomes" id="UP001163687"/>
    </source>
</evidence>
<dbReference type="CDD" id="cd01189">
    <property type="entry name" value="INT_ICEBs1_C_like"/>
    <property type="match status" value="1"/>
</dbReference>
<dbReference type="GO" id="GO:0003677">
    <property type="term" value="F:DNA binding"/>
    <property type="evidence" value="ECO:0007669"/>
    <property type="project" value="UniProtKB-UniRule"/>
</dbReference>
<keyword evidence="3" id="KW-0229">DNA integration</keyword>
<dbReference type="InterPro" id="IPR050090">
    <property type="entry name" value="Tyrosine_recombinase_XerCD"/>
</dbReference>
<reference evidence="9" key="1">
    <citation type="submission" date="2022-03" db="EMBL/GenBank/DDBJ databases">
        <title>Complete genome sequence of Caldinitratiruptor microaerophilus.</title>
        <authorList>
            <person name="Mukaiyama R."/>
            <person name="Nishiyama T."/>
            <person name="Ueda K."/>
        </authorList>
    </citation>
    <scope>NUCLEOTIDE SEQUENCE</scope>
    <source>
        <strain evidence="9">JCM 16183</strain>
    </source>
</reference>
<evidence type="ECO:0000256" key="6">
    <source>
        <dbReference type="PROSITE-ProRule" id="PRU01248"/>
    </source>
</evidence>
<dbReference type="SUPFAM" id="SSF56349">
    <property type="entry name" value="DNA breaking-rejoining enzymes"/>
    <property type="match status" value="1"/>
</dbReference>
<dbReference type="PANTHER" id="PTHR30349">
    <property type="entry name" value="PHAGE INTEGRASE-RELATED"/>
    <property type="match status" value="1"/>
</dbReference>
<dbReference type="Gene3D" id="1.10.150.130">
    <property type="match status" value="1"/>
</dbReference>
<sequence length="382" mass="42992">MRGQLIQRGEKTWLLRVYLGEVNGKRQYKAKTVHGLTKKQAEAELRNWVREIEAGGYVEPSKVLVGELLDRWLRDWAEQRVSKTTLLRYRWAADKHIKPALGYLPLSKVNTLTINDFYAELREQGKAPATLRIVHAVLNQAMAAAVRWKLITSNPAAGADLPRVQRRQVQALTPDQAARLLEAAEGTDLYIPVLLGLTTGMRVGEICALRWDDLDFTTGTISIRHTQAVDENRRVYLKVVKTKSSARRVDLSPEVVRALREHKARQNELRLQAGPNWQDHGLVFCRADGSPEDRSNVNKRLKTLMRRAGLPVLSSHKAWRHTAASVMLAEGVHPKVVQERLGHSSISMTLDLYSHLAPGMQKAAAEKVEAALFARRKPGSVR</sequence>
<dbReference type="PANTHER" id="PTHR30349:SF91">
    <property type="entry name" value="INTA PROTEIN"/>
    <property type="match status" value="1"/>
</dbReference>
<dbReference type="InterPro" id="IPR010998">
    <property type="entry name" value="Integrase_recombinase_N"/>
</dbReference>
<gene>
    <name evidence="9" type="ORF">caldi_09940</name>
</gene>
<accession>A0AA35CK06</accession>
<organism evidence="9 10">
    <name type="scientific">Caldinitratiruptor microaerophilus</name>
    <dbReference type="NCBI Taxonomy" id="671077"/>
    <lineage>
        <taxon>Bacteria</taxon>
        <taxon>Bacillati</taxon>
        <taxon>Bacillota</taxon>
        <taxon>Clostridia</taxon>
        <taxon>Eubacteriales</taxon>
        <taxon>Symbiobacteriaceae</taxon>
        <taxon>Caldinitratiruptor</taxon>
    </lineage>
</organism>
<dbReference type="EMBL" id="AP025628">
    <property type="protein sequence ID" value="BDG59904.1"/>
    <property type="molecule type" value="Genomic_DNA"/>
</dbReference>
<evidence type="ECO:0000256" key="2">
    <source>
        <dbReference type="ARBA" id="ARBA00008857"/>
    </source>
</evidence>
<evidence type="ECO:0000313" key="9">
    <source>
        <dbReference type="EMBL" id="BDG59904.1"/>
    </source>
</evidence>
<dbReference type="KEGG" id="cmic:caldi_09940"/>
<name>A0AA35CK06_9FIRM</name>
<evidence type="ECO:0000259" key="7">
    <source>
        <dbReference type="PROSITE" id="PS51898"/>
    </source>
</evidence>
<dbReference type="Pfam" id="PF14659">
    <property type="entry name" value="Phage_int_SAM_3"/>
    <property type="match status" value="1"/>
</dbReference>
<feature type="domain" description="Core-binding (CB)" evidence="8">
    <location>
        <begin position="63"/>
        <end position="146"/>
    </location>
</feature>
<evidence type="ECO:0000256" key="3">
    <source>
        <dbReference type="ARBA" id="ARBA00022908"/>
    </source>
</evidence>
<comment type="function">
    <text evidence="1">Site-specific tyrosine recombinase, which acts by catalyzing the cutting and rejoining of the recombining DNA molecules.</text>
</comment>
<dbReference type="InterPro" id="IPR044068">
    <property type="entry name" value="CB"/>
</dbReference>
<dbReference type="Proteomes" id="UP001163687">
    <property type="component" value="Chromosome"/>
</dbReference>
<feature type="domain" description="Tyr recombinase" evidence="7">
    <location>
        <begin position="167"/>
        <end position="366"/>
    </location>
</feature>
<dbReference type="Gene3D" id="1.10.443.10">
    <property type="entry name" value="Intergrase catalytic core"/>
    <property type="match status" value="1"/>
</dbReference>
<dbReference type="InterPro" id="IPR004107">
    <property type="entry name" value="Integrase_SAM-like_N"/>
</dbReference>
<proteinExistence type="inferred from homology"/>
<dbReference type="AlphaFoldDB" id="A0AA35CK06"/>
<evidence type="ECO:0000256" key="4">
    <source>
        <dbReference type="ARBA" id="ARBA00023125"/>
    </source>
</evidence>
<evidence type="ECO:0000256" key="5">
    <source>
        <dbReference type="ARBA" id="ARBA00023172"/>
    </source>
</evidence>
<dbReference type="GO" id="GO:0015074">
    <property type="term" value="P:DNA integration"/>
    <property type="evidence" value="ECO:0007669"/>
    <property type="project" value="UniProtKB-KW"/>
</dbReference>
<dbReference type="GO" id="GO:0006310">
    <property type="term" value="P:DNA recombination"/>
    <property type="evidence" value="ECO:0007669"/>
    <property type="project" value="UniProtKB-KW"/>
</dbReference>
<dbReference type="PROSITE" id="PS51900">
    <property type="entry name" value="CB"/>
    <property type="match status" value="1"/>
</dbReference>
<keyword evidence="5" id="KW-0233">DNA recombination</keyword>
<evidence type="ECO:0000256" key="1">
    <source>
        <dbReference type="ARBA" id="ARBA00003283"/>
    </source>
</evidence>
<dbReference type="InterPro" id="IPR002104">
    <property type="entry name" value="Integrase_catalytic"/>
</dbReference>
<keyword evidence="10" id="KW-1185">Reference proteome</keyword>
<dbReference type="Pfam" id="PF00589">
    <property type="entry name" value="Phage_integrase"/>
    <property type="match status" value="1"/>
</dbReference>
<comment type="similarity">
    <text evidence="2">Belongs to the 'phage' integrase family.</text>
</comment>
<dbReference type="PROSITE" id="PS51898">
    <property type="entry name" value="TYR_RECOMBINASE"/>
    <property type="match status" value="1"/>
</dbReference>
<keyword evidence="4 6" id="KW-0238">DNA-binding</keyword>
<protein>
    <submittedName>
        <fullName evidence="9">Site-specific integrase</fullName>
    </submittedName>
</protein>
<dbReference type="RefSeq" id="WP_264843984.1">
    <property type="nucleotide sequence ID" value="NZ_AP025628.1"/>
</dbReference>